<evidence type="ECO:0000259" key="1">
    <source>
        <dbReference type="Pfam" id="PF09818"/>
    </source>
</evidence>
<evidence type="ECO:0000313" key="5">
    <source>
        <dbReference type="Proteomes" id="UP000050465"/>
    </source>
</evidence>
<dbReference type="Pfam" id="PF09818">
    <property type="entry name" value="ABC_ATPase"/>
    <property type="match status" value="1"/>
</dbReference>
<dbReference type="Pfam" id="PF20446">
    <property type="entry name" value="ABC_N"/>
    <property type="match status" value="1"/>
</dbReference>
<protein>
    <submittedName>
        <fullName evidence="4">Putative ATPase of the ABC class</fullName>
    </submittedName>
</protein>
<dbReference type="PANTHER" id="PTHR38149">
    <property type="entry name" value="ATPASE"/>
    <property type="match status" value="1"/>
</dbReference>
<gene>
    <name evidence="4" type="ORF">HLUCCA11_12225</name>
</gene>
<dbReference type="PANTHER" id="PTHR38149:SF1">
    <property type="entry name" value="ATPASE"/>
    <property type="match status" value="1"/>
</dbReference>
<organism evidence="4 5">
    <name type="scientific">Phormidesmis priestleyi Ana</name>
    <dbReference type="NCBI Taxonomy" id="1666911"/>
    <lineage>
        <taxon>Bacteria</taxon>
        <taxon>Bacillati</taxon>
        <taxon>Cyanobacteriota</taxon>
        <taxon>Cyanophyceae</taxon>
        <taxon>Leptolyngbyales</taxon>
        <taxon>Leptolyngbyaceae</taxon>
        <taxon>Phormidesmis</taxon>
    </lineage>
</organism>
<accession>A0A0P7ZXJ9</accession>
<name>A0A0P7ZXJ9_9CYAN</name>
<dbReference type="Pfam" id="PF21117">
    <property type="entry name" value="MRB1590_C"/>
    <property type="match status" value="1"/>
</dbReference>
<dbReference type="InterPro" id="IPR046833">
    <property type="entry name" value="ABC_N"/>
</dbReference>
<evidence type="ECO:0000259" key="2">
    <source>
        <dbReference type="Pfam" id="PF20446"/>
    </source>
</evidence>
<dbReference type="InterPro" id="IPR019195">
    <property type="entry name" value="ABC_ATPase_put"/>
</dbReference>
<comment type="caution">
    <text evidence="4">The sequence shown here is derived from an EMBL/GenBank/DDBJ whole genome shotgun (WGS) entry which is preliminary data.</text>
</comment>
<dbReference type="SUPFAM" id="SSF52540">
    <property type="entry name" value="P-loop containing nucleoside triphosphate hydrolases"/>
    <property type="match status" value="1"/>
</dbReference>
<dbReference type="Proteomes" id="UP000050465">
    <property type="component" value="Unassembled WGS sequence"/>
</dbReference>
<dbReference type="InterPro" id="IPR046834">
    <property type="entry name" value="ABC_ATPase_C"/>
</dbReference>
<evidence type="ECO:0000259" key="3">
    <source>
        <dbReference type="Pfam" id="PF21117"/>
    </source>
</evidence>
<dbReference type="InterPro" id="IPR049069">
    <property type="entry name" value="MRB1590-like_C"/>
</dbReference>
<dbReference type="AlphaFoldDB" id="A0A0P7ZXJ9"/>
<sequence>MRAAKLRGNQQLLRQRLESLEGRSYREYKSLKGLYEFSEFELSIDYVQGDPFASPSRIRVWISQQVAEFPTHWLIDYAAQIAIADYLTRQVAQVAQVLAPKSGSGKSGEIAIAPTSQAILRRTAIWITTEGIEARLTVGLPAWGRRIAGNAAAKLLCEIIPQLVSQGLKYKSLEAKALTRHVQTFQDAEALRSQLEPNGLVAFIAAGACLPRRSGVDERSLTQDADPFVLPIESLSSEPQTDSCITLQTPHSGPVKGLGIPAGVTLIVGGGYHGKSTLLKAIEQGIYNHVPGDGREQVVTHSAAVKLRAEDGRSVVGVDISSVIDHLPKGRRSDWFTTTNASGSTSQAAGLVEAIAAGAKVILIDEDTAATNFMIRDRNMQTLIAKEKEPITPFVDKVRQLYEDYDISTILVMGGSGDYFSVADTVIAMEDYQPRMVTQRAKAIAQADPMQRRTEGGQGFGKINQRAILPESIPSGKADRLPKIKVHRHGLMLGYEPIDLSAIEQIAETNQVRAIAQAMLYAQRYYFDEKTSLGQILDSVMSDIARGGLDSLATGLSPDRPIMSGDLAEFRRFELAAAINRLRTLKVGSIS</sequence>
<feature type="domain" description="MRB1590-like C-terminal" evidence="3">
    <location>
        <begin position="488"/>
        <end position="587"/>
    </location>
</feature>
<dbReference type="EMBL" id="LJZR01000014">
    <property type="protein sequence ID" value="KPQ35180.1"/>
    <property type="molecule type" value="Genomic_DNA"/>
</dbReference>
<evidence type="ECO:0000313" key="4">
    <source>
        <dbReference type="EMBL" id="KPQ35180.1"/>
    </source>
</evidence>
<feature type="domain" description="ATPase of the ABC class C-terminal" evidence="1">
    <location>
        <begin position="175"/>
        <end position="465"/>
    </location>
</feature>
<dbReference type="PATRIC" id="fig|1666911.3.peg.4525"/>
<feature type="domain" description="ATPase of the ABC class N-terminal" evidence="2">
    <location>
        <begin position="12"/>
        <end position="170"/>
    </location>
</feature>
<reference evidence="4 5" key="1">
    <citation type="submission" date="2015-09" db="EMBL/GenBank/DDBJ databases">
        <title>Identification and resolution of microdiversity through metagenomic sequencing of parallel consortia.</title>
        <authorList>
            <person name="Nelson W.C."/>
            <person name="Romine M.F."/>
            <person name="Lindemann S.R."/>
        </authorList>
    </citation>
    <scope>NUCLEOTIDE SEQUENCE [LARGE SCALE GENOMIC DNA]</scope>
    <source>
        <strain evidence="4">Ana</strain>
    </source>
</reference>
<proteinExistence type="predicted"/>
<dbReference type="InterPro" id="IPR027417">
    <property type="entry name" value="P-loop_NTPase"/>
</dbReference>